<keyword evidence="1" id="KW-0732">Signal</keyword>
<reference evidence="2" key="1">
    <citation type="journal article" date="2023" name="Mol. Biol. Evol.">
        <title>Third-Generation Sequencing Reveals the Adaptive Role of the Epigenome in Three Deep-Sea Polychaetes.</title>
        <authorList>
            <person name="Perez M."/>
            <person name="Aroh O."/>
            <person name="Sun Y."/>
            <person name="Lan Y."/>
            <person name="Juniper S.K."/>
            <person name="Young C.R."/>
            <person name="Angers B."/>
            <person name="Qian P.Y."/>
        </authorList>
    </citation>
    <scope>NUCLEOTIDE SEQUENCE</scope>
    <source>
        <strain evidence="2">P08H-3</strain>
    </source>
</reference>
<evidence type="ECO:0000256" key="1">
    <source>
        <dbReference type="SAM" id="SignalP"/>
    </source>
</evidence>
<comment type="caution">
    <text evidence="2">The sequence shown here is derived from an EMBL/GenBank/DDBJ whole genome shotgun (WGS) entry which is preliminary data.</text>
</comment>
<name>A0AAD9NFU5_9ANNE</name>
<accession>A0AAD9NFU5</accession>
<organism evidence="2 3">
    <name type="scientific">Paralvinella palmiformis</name>
    <dbReference type="NCBI Taxonomy" id="53620"/>
    <lineage>
        <taxon>Eukaryota</taxon>
        <taxon>Metazoa</taxon>
        <taxon>Spiralia</taxon>
        <taxon>Lophotrochozoa</taxon>
        <taxon>Annelida</taxon>
        <taxon>Polychaeta</taxon>
        <taxon>Sedentaria</taxon>
        <taxon>Canalipalpata</taxon>
        <taxon>Terebellida</taxon>
        <taxon>Terebelliformia</taxon>
        <taxon>Alvinellidae</taxon>
        <taxon>Paralvinella</taxon>
    </lineage>
</organism>
<evidence type="ECO:0000313" key="3">
    <source>
        <dbReference type="Proteomes" id="UP001208570"/>
    </source>
</evidence>
<dbReference type="AlphaFoldDB" id="A0AAD9NFU5"/>
<gene>
    <name evidence="2" type="ORF">LSH36_32g05024</name>
</gene>
<feature type="chain" id="PRO_5042117356" description="Apple domain-containing protein" evidence="1">
    <location>
        <begin position="18"/>
        <end position="118"/>
    </location>
</feature>
<dbReference type="EMBL" id="JAODUP010000032">
    <property type="protein sequence ID" value="KAK2167033.1"/>
    <property type="molecule type" value="Genomic_DNA"/>
</dbReference>
<evidence type="ECO:0000313" key="2">
    <source>
        <dbReference type="EMBL" id="KAK2167033.1"/>
    </source>
</evidence>
<protein>
    <recommendedName>
        <fullName evidence="4">Apple domain-containing protein</fullName>
    </recommendedName>
</protein>
<keyword evidence="3" id="KW-1185">Reference proteome</keyword>
<evidence type="ECO:0008006" key="4">
    <source>
        <dbReference type="Google" id="ProtNLM"/>
    </source>
</evidence>
<dbReference type="Proteomes" id="UP001208570">
    <property type="component" value="Unassembled WGS sequence"/>
</dbReference>
<sequence>MECLASCLLLFIYAINGGTSCLFKKLHHQKLALGITARYTVKGALDCEKICLELGESCQFVNVIYEGGRFFCDVIRKDAPTDSEFGNLLVNNPNGKLIIKQGERNRIYYEINLENGQN</sequence>
<feature type="signal peptide" evidence="1">
    <location>
        <begin position="1"/>
        <end position="17"/>
    </location>
</feature>
<proteinExistence type="predicted"/>